<dbReference type="SUPFAM" id="SSF48452">
    <property type="entry name" value="TPR-like"/>
    <property type="match status" value="1"/>
</dbReference>
<evidence type="ECO:0000256" key="1">
    <source>
        <dbReference type="ARBA" id="ARBA00004922"/>
    </source>
</evidence>
<feature type="domain" description="O-GlcNAc transferase C-terminal" evidence="8">
    <location>
        <begin position="431"/>
        <end position="615"/>
    </location>
</feature>
<dbReference type="EC" id="2.4.1.255" evidence="3"/>
<dbReference type="OrthoDB" id="146908at2"/>
<gene>
    <name evidence="9" type="ORF">RSPPHO_03144</name>
</gene>
<reference evidence="9 10" key="1">
    <citation type="submission" date="2012-02" db="EMBL/GenBank/DDBJ databases">
        <title>Shotgun genome sequence of Phaeospirillum photometricum DSM 122.</title>
        <authorList>
            <person name="Duquesne K."/>
            <person name="Sturgis J."/>
        </authorList>
    </citation>
    <scope>NUCLEOTIDE SEQUENCE [LARGE SCALE GENOMIC DNA]</scope>
    <source>
        <strain evidence="10">DSM122</strain>
    </source>
</reference>
<name>H6SR48_PARPM</name>
<dbReference type="GO" id="GO:0097363">
    <property type="term" value="F:protein O-acetylglucosaminyltransferase activity"/>
    <property type="evidence" value="ECO:0007669"/>
    <property type="project" value="UniProtKB-EC"/>
</dbReference>
<accession>H6SR48</accession>
<dbReference type="InterPro" id="IPR029489">
    <property type="entry name" value="OGT/SEC/SPY_C"/>
</dbReference>
<keyword evidence="6" id="KW-0677">Repeat</keyword>
<dbReference type="SMART" id="SM00028">
    <property type="entry name" value="TPR"/>
    <property type="match status" value="3"/>
</dbReference>
<keyword evidence="4" id="KW-0328">Glycosyltransferase</keyword>
<dbReference type="InterPro" id="IPR011990">
    <property type="entry name" value="TPR-like_helical_dom_sf"/>
</dbReference>
<dbReference type="Gene3D" id="3.40.50.2000">
    <property type="entry name" value="Glycogen Phosphorylase B"/>
    <property type="match status" value="1"/>
</dbReference>
<evidence type="ECO:0000256" key="2">
    <source>
        <dbReference type="ARBA" id="ARBA00005386"/>
    </source>
</evidence>
<organism evidence="9 10">
    <name type="scientific">Pararhodospirillum photometricum DSM 122</name>
    <dbReference type="NCBI Taxonomy" id="1150469"/>
    <lineage>
        <taxon>Bacteria</taxon>
        <taxon>Pseudomonadati</taxon>
        <taxon>Pseudomonadota</taxon>
        <taxon>Alphaproteobacteria</taxon>
        <taxon>Rhodospirillales</taxon>
        <taxon>Rhodospirillaceae</taxon>
        <taxon>Pararhodospirillum</taxon>
    </lineage>
</organism>
<evidence type="ECO:0000313" key="10">
    <source>
        <dbReference type="Proteomes" id="UP000033220"/>
    </source>
</evidence>
<dbReference type="Gene3D" id="3.40.50.11380">
    <property type="match status" value="1"/>
</dbReference>
<evidence type="ECO:0000256" key="5">
    <source>
        <dbReference type="ARBA" id="ARBA00022679"/>
    </source>
</evidence>
<dbReference type="eggNOG" id="COG0457">
    <property type="taxonomic scope" value="Bacteria"/>
</dbReference>
<keyword evidence="10" id="KW-1185">Reference proteome</keyword>
<feature type="domain" description="O-GlcNAc transferase C-terminal" evidence="8">
    <location>
        <begin position="271"/>
        <end position="415"/>
    </location>
</feature>
<sequence>MCHADGCPTDQKTPESFAAFQPGRGGGVSTDLFLEGIDALANRRLDALGLLQVTDALSAQGQPQRAAQLYRLWLDSHPDAPERGPVLFNLSIALAASGDLGAAVASLDEALERDPAFHAARVNRGIFLSRTGDSEGAMASWHDVLERLGALTPEALHLKTLALRHLAHSLERAQREDEAEPVLRALLALESHDPEISQHWISTRQAQCCWPLLEPVETHTPATLRRRMPPLALAAHTDDPWLLLAAGAAYTPWRPEIAPLPCPARPTDDGTRRVRVGYVSADLRGHAVGSLVPEVFVGHDRTRFEIFAFYTGPAGLDGHRLRLQQSVEHWQELTGLDDDSAARQIAAADLDLLVDLNGHTDGARPGIIARRPAPILINWLGYPGTTGSPFHHYIIADDWIIPPSHEKYYSEKVLRLPCYQPNDLHREIGPVPSRAEAGLPEEAVVYCCFNAAYKITRFTFERWISVLAAVPDGVLWLLDPGRTTRERLQAEAQARGIDPARLVFAPRVPNPVHLARYALADLFLDTAPYGAHTTASDALWRGVPVLTWSGRAFASRVCGSLVRAAGLPDLVCKSPEDYTARAIMLGQDAEARQTLRARLAAAHETCVLFDMTALVRRLEALYEALPGAPLPVPDLTGLDTVLALGVTLDPDREEIGARPDYDDLYRALMADLPPAVQGPRGL</sequence>
<dbReference type="PATRIC" id="fig|1150469.3.peg.3542"/>
<comment type="pathway">
    <text evidence="1">Protein modification; protein glycosylation.</text>
</comment>
<dbReference type="AlphaFoldDB" id="H6SR48"/>
<dbReference type="PANTHER" id="PTHR44998:SF1">
    <property type="entry name" value="UDP-N-ACETYLGLUCOSAMINE--PEPTIDE N-ACETYLGLUCOSAMINYLTRANSFERASE 110 KDA SUBUNIT"/>
    <property type="match status" value="1"/>
</dbReference>
<dbReference type="InterPro" id="IPR019734">
    <property type="entry name" value="TPR_rpt"/>
</dbReference>
<dbReference type="KEGG" id="rpm:RSPPHO_03144"/>
<proteinExistence type="inferred from homology"/>
<dbReference type="Gene3D" id="1.25.40.10">
    <property type="entry name" value="Tetratricopeptide repeat domain"/>
    <property type="match status" value="1"/>
</dbReference>
<dbReference type="eggNOG" id="COG3914">
    <property type="taxonomic scope" value="Bacteria"/>
</dbReference>
<evidence type="ECO:0000256" key="6">
    <source>
        <dbReference type="ARBA" id="ARBA00022737"/>
    </source>
</evidence>
<dbReference type="HOGENOM" id="CLU_001721_5_0_5"/>
<dbReference type="SUPFAM" id="SSF53756">
    <property type="entry name" value="UDP-Glycosyltransferase/glycogen phosphorylase"/>
    <property type="match status" value="1"/>
</dbReference>
<dbReference type="PANTHER" id="PTHR44998">
    <property type="match status" value="1"/>
</dbReference>
<comment type="similarity">
    <text evidence="2">Belongs to the glycosyltransferase 41 family. O-GlcNAc transferase subfamily.</text>
</comment>
<dbReference type="EMBL" id="HE663493">
    <property type="protein sequence ID" value="CCG09770.1"/>
    <property type="molecule type" value="Genomic_DNA"/>
</dbReference>
<keyword evidence="7" id="KW-0802">TPR repeat</keyword>
<evidence type="ECO:0000256" key="4">
    <source>
        <dbReference type="ARBA" id="ARBA00022676"/>
    </source>
</evidence>
<protein>
    <recommendedName>
        <fullName evidence="3">protein O-GlcNAc transferase</fullName>
        <ecNumber evidence="3">2.4.1.255</ecNumber>
    </recommendedName>
</protein>
<keyword evidence="5 9" id="KW-0808">Transferase</keyword>
<evidence type="ECO:0000256" key="3">
    <source>
        <dbReference type="ARBA" id="ARBA00011970"/>
    </source>
</evidence>
<evidence type="ECO:0000313" key="9">
    <source>
        <dbReference type="EMBL" id="CCG09770.1"/>
    </source>
</evidence>
<evidence type="ECO:0000256" key="7">
    <source>
        <dbReference type="ARBA" id="ARBA00022803"/>
    </source>
</evidence>
<dbReference type="STRING" id="1150469.RSPPHO_03144"/>
<evidence type="ECO:0000259" key="8">
    <source>
        <dbReference type="Pfam" id="PF13844"/>
    </source>
</evidence>
<dbReference type="Pfam" id="PF13844">
    <property type="entry name" value="Glyco_transf_41"/>
    <property type="match status" value="2"/>
</dbReference>
<dbReference type="Proteomes" id="UP000033220">
    <property type="component" value="Chromosome DSM 122"/>
</dbReference>